<evidence type="ECO:0000313" key="2">
    <source>
        <dbReference type="Proteomes" id="UP000684084"/>
    </source>
</evidence>
<reference evidence="1" key="1">
    <citation type="submission" date="2020-05" db="EMBL/GenBank/DDBJ databases">
        <authorList>
            <person name="Rincon C."/>
            <person name="Sanders R I."/>
            <person name="Robbins C."/>
            <person name="Chaturvedi A."/>
        </authorList>
    </citation>
    <scope>NUCLEOTIDE SEQUENCE</scope>
    <source>
        <strain evidence="1">CHB12</strain>
    </source>
</reference>
<accession>A0A915Z4P9</accession>
<sequence length="213" mass="25811">MQERFKYLQLLPIYNEKVFSNFKEKEKKTWPVHRVYSNELYVHEYEFYSPFVNCILTKNEVIKLKQCYAAIFQKNTSEITNIKENYAKYGKLRTKDGNIISSKWWKKENDSSRNDFCVAINLTVDLQERNYRAPLNLREEEIFGQIEYFMVHEFQNQERMFAYIRKIKKLEKNSSVNLKFFDSFGPLQYVEVIGIDRNVRFFEVLLEKKNIII</sequence>
<dbReference type="AlphaFoldDB" id="A0A915Z4P9"/>
<evidence type="ECO:0000313" key="1">
    <source>
        <dbReference type="EMBL" id="CAB5362508.1"/>
    </source>
</evidence>
<dbReference type="OrthoDB" id="2326096at2759"/>
<proteinExistence type="predicted"/>
<dbReference type="VEuPathDB" id="FungiDB:RhiirFUN_017259"/>
<gene>
    <name evidence="1" type="ORF">CHRIB12_LOCUS9124</name>
</gene>
<name>A0A915Z4P9_9GLOM</name>
<dbReference type="Proteomes" id="UP000684084">
    <property type="component" value="Unassembled WGS sequence"/>
</dbReference>
<protein>
    <submittedName>
        <fullName evidence="1">Uncharacterized protein</fullName>
    </submittedName>
</protein>
<dbReference type="EMBL" id="CAGKOT010000017">
    <property type="protein sequence ID" value="CAB5362508.1"/>
    <property type="molecule type" value="Genomic_DNA"/>
</dbReference>
<organism evidence="1 2">
    <name type="scientific">Rhizophagus irregularis</name>
    <dbReference type="NCBI Taxonomy" id="588596"/>
    <lineage>
        <taxon>Eukaryota</taxon>
        <taxon>Fungi</taxon>
        <taxon>Fungi incertae sedis</taxon>
        <taxon>Mucoromycota</taxon>
        <taxon>Glomeromycotina</taxon>
        <taxon>Glomeromycetes</taxon>
        <taxon>Glomerales</taxon>
        <taxon>Glomeraceae</taxon>
        <taxon>Rhizophagus</taxon>
    </lineage>
</organism>
<comment type="caution">
    <text evidence="1">The sequence shown here is derived from an EMBL/GenBank/DDBJ whole genome shotgun (WGS) entry which is preliminary data.</text>
</comment>